<reference evidence="1 2" key="1">
    <citation type="journal article" date="2018" name="Front. Plant Sci.">
        <title>Red Clover (Trifolium pratense) and Zigzag Clover (T. medium) - A Picture of Genomic Similarities and Differences.</title>
        <authorList>
            <person name="Dluhosova J."/>
            <person name="Istvanek J."/>
            <person name="Nedelnik J."/>
            <person name="Repkova J."/>
        </authorList>
    </citation>
    <scope>NUCLEOTIDE SEQUENCE [LARGE SCALE GENOMIC DNA]</scope>
    <source>
        <strain evidence="2">cv. 10/8</strain>
        <tissue evidence="1">Leaf</tissue>
    </source>
</reference>
<comment type="caution">
    <text evidence="1">The sequence shown here is derived from an EMBL/GenBank/DDBJ whole genome shotgun (WGS) entry which is preliminary data.</text>
</comment>
<keyword evidence="2" id="KW-1185">Reference proteome</keyword>
<proteinExistence type="predicted"/>
<sequence>MEMETNLRRSGSLERYNFGSIWLFIPLTPSGWEVLGSAEGPRLVEERVLTGRSCGCEFGLVFGGAQSASKVGEMGSWAEGHWVWDLKWRRNLFIWELNLLKNLLEALNRSSISEADDDS</sequence>
<dbReference type="Proteomes" id="UP000265520">
    <property type="component" value="Unassembled WGS sequence"/>
</dbReference>
<accession>A0A392MCC6</accession>
<name>A0A392MCC6_9FABA</name>
<evidence type="ECO:0000313" key="2">
    <source>
        <dbReference type="Proteomes" id="UP000265520"/>
    </source>
</evidence>
<organism evidence="1 2">
    <name type="scientific">Trifolium medium</name>
    <dbReference type="NCBI Taxonomy" id="97028"/>
    <lineage>
        <taxon>Eukaryota</taxon>
        <taxon>Viridiplantae</taxon>
        <taxon>Streptophyta</taxon>
        <taxon>Embryophyta</taxon>
        <taxon>Tracheophyta</taxon>
        <taxon>Spermatophyta</taxon>
        <taxon>Magnoliopsida</taxon>
        <taxon>eudicotyledons</taxon>
        <taxon>Gunneridae</taxon>
        <taxon>Pentapetalae</taxon>
        <taxon>rosids</taxon>
        <taxon>fabids</taxon>
        <taxon>Fabales</taxon>
        <taxon>Fabaceae</taxon>
        <taxon>Papilionoideae</taxon>
        <taxon>50 kb inversion clade</taxon>
        <taxon>NPAAA clade</taxon>
        <taxon>Hologalegina</taxon>
        <taxon>IRL clade</taxon>
        <taxon>Trifolieae</taxon>
        <taxon>Trifolium</taxon>
    </lineage>
</organism>
<dbReference type="AlphaFoldDB" id="A0A392MCC6"/>
<dbReference type="EMBL" id="LXQA010007908">
    <property type="protein sequence ID" value="MCH85106.1"/>
    <property type="molecule type" value="Genomic_DNA"/>
</dbReference>
<gene>
    <name evidence="1" type="ORF">A2U01_0005948</name>
</gene>
<protein>
    <submittedName>
        <fullName evidence="1">Uncharacterized protein</fullName>
    </submittedName>
</protein>
<evidence type="ECO:0000313" key="1">
    <source>
        <dbReference type="EMBL" id="MCH85106.1"/>
    </source>
</evidence>